<evidence type="ECO:0000256" key="12">
    <source>
        <dbReference type="PIRSR" id="PIRSR605027-4"/>
    </source>
</evidence>
<keyword evidence="11 13" id="KW-0961">Cell wall biogenesis/degradation</keyword>
<dbReference type="PANTHER" id="PTHR10896">
    <property type="entry name" value="GALACTOSYLGALACTOSYLXYLOSYLPROTEIN 3-BETA-GLUCURONOSYLTRANSFERASE BETA-1,3-GLUCURONYLTRANSFERASE"/>
    <property type="match status" value="1"/>
</dbReference>
<evidence type="ECO:0000313" key="16">
    <source>
        <dbReference type="Proteomes" id="UP000604825"/>
    </source>
</evidence>
<dbReference type="Proteomes" id="UP000604825">
    <property type="component" value="Unassembled WGS sequence"/>
</dbReference>
<accession>A0A811R3B2</accession>
<name>A0A811R3B2_9POAL</name>
<evidence type="ECO:0000256" key="1">
    <source>
        <dbReference type="ARBA" id="ARBA00004323"/>
    </source>
</evidence>
<feature type="site" description="Interaction with galactose moiety of substrate glycoprotein" evidence="12">
    <location>
        <position position="255"/>
    </location>
</feature>
<proteinExistence type="inferred from homology"/>
<dbReference type="GO" id="GO:0015018">
    <property type="term" value="F:galactosylgalactosylxylosylprotein 3-beta-glucuronosyltransferase activity"/>
    <property type="evidence" value="ECO:0007669"/>
    <property type="project" value="InterPro"/>
</dbReference>
<keyword evidence="4 13" id="KW-0808">Transferase</keyword>
<keyword evidence="10" id="KW-0325">Glycoprotein</keyword>
<evidence type="ECO:0000256" key="14">
    <source>
        <dbReference type="SAM" id="MobiDB-lite"/>
    </source>
</evidence>
<comment type="subcellular location">
    <subcellularLocation>
        <location evidence="1 13">Golgi apparatus membrane</location>
        <topology evidence="1 13">Single-pass type II membrane protein</topology>
    </subcellularLocation>
</comment>
<dbReference type="AlphaFoldDB" id="A0A811R3B2"/>
<dbReference type="InterPro" id="IPR029044">
    <property type="entry name" value="Nucleotide-diphossugar_trans"/>
</dbReference>
<dbReference type="Pfam" id="PF03360">
    <property type="entry name" value="Glyco_transf_43"/>
    <property type="match status" value="1"/>
</dbReference>
<dbReference type="OrthoDB" id="675023at2759"/>
<gene>
    <name evidence="15" type="ORF">NCGR_LOCUS47696</name>
</gene>
<dbReference type="InterPro" id="IPR005027">
    <property type="entry name" value="Glyco_trans_43"/>
</dbReference>
<keyword evidence="5" id="KW-0812">Transmembrane</keyword>
<keyword evidence="16" id="KW-1185">Reference proteome</keyword>
<evidence type="ECO:0000256" key="6">
    <source>
        <dbReference type="ARBA" id="ARBA00022968"/>
    </source>
</evidence>
<evidence type="ECO:0000256" key="11">
    <source>
        <dbReference type="ARBA" id="ARBA00023316"/>
    </source>
</evidence>
<sequence>MASIRRPHSPAKQHLLRHHHPFATSSPPSSPLRHSSSSSPRTHHHGGYPHPFLFFTRRPLPRFAAFFLLGSFLGLLHVLSHLPHQTPHLRPSSPNPTTVDESSSSSADANNNNKLLVVVTPTRARAAQAYYLSRMGHTLRLVDPPVLWLVVEAGKPTPEAAAALRGATVMHRYVGCCDKLNVSSSDDDPLRFRPHQMNAALELIENHRLDGIVYFADEEGVYSLDLFKRLRQIRRFGTWPVPVISENRKDGVVLEGPVCKQNQVVGWHTSEHVSKLRRFHVAMSGFAFNSTMLWDPKLRSHLAWNSIRHPDTVKEGFQVTTFVEQLVEDESQMEGIPADCSQIMNWHVPFGSENLVYPKGWRVATNLDVIIPLK</sequence>
<comment type="function">
    <text evidence="13">Involved in the synthesis of glucuronoxylan hemicellulose in secondary cell walls.</text>
</comment>
<evidence type="ECO:0000256" key="7">
    <source>
        <dbReference type="ARBA" id="ARBA00022989"/>
    </source>
</evidence>
<dbReference type="GO" id="GO:0042285">
    <property type="term" value="F:xylosyltransferase activity"/>
    <property type="evidence" value="ECO:0007669"/>
    <property type="project" value="TreeGrafter"/>
</dbReference>
<comment type="caution">
    <text evidence="15">The sequence shown here is derived from an EMBL/GenBank/DDBJ whole genome shotgun (WGS) entry which is preliminary data.</text>
</comment>
<dbReference type="Gene3D" id="3.90.550.10">
    <property type="entry name" value="Spore Coat Polysaccharide Biosynthesis Protein SpsA, Chain A"/>
    <property type="match status" value="1"/>
</dbReference>
<dbReference type="SUPFAM" id="SSF53448">
    <property type="entry name" value="Nucleotide-diphospho-sugar transferases"/>
    <property type="match status" value="1"/>
</dbReference>
<reference evidence="15" key="1">
    <citation type="submission" date="2020-10" db="EMBL/GenBank/DDBJ databases">
        <authorList>
            <person name="Han B."/>
            <person name="Lu T."/>
            <person name="Zhao Q."/>
            <person name="Huang X."/>
            <person name="Zhao Y."/>
        </authorList>
    </citation>
    <scope>NUCLEOTIDE SEQUENCE</scope>
</reference>
<dbReference type="FunFam" id="3.90.550.10:FF:000064">
    <property type="entry name" value="Glycosyltransferases"/>
    <property type="match status" value="1"/>
</dbReference>
<keyword evidence="9" id="KW-0472">Membrane</keyword>
<feature type="region of interest" description="Disordered" evidence="14">
    <location>
        <begin position="1"/>
        <end position="44"/>
    </location>
</feature>
<dbReference type="GO" id="GO:0071555">
    <property type="term" value="P:cell wall organization"/>
    <property type="evidence" value="ECO:0007669"/>
    <property type="project" value="UniProtKB-KW"/>
</dbReference>
<evidence type="ECO:0000256" key="5">
    <source>
        <dbReference type="ARBA" id="ARBA00022692"/>
    </source>
</evidence>
<evidence type="ECO:0000256" key="8">
    <source>
        <dbReference type="ARBA" id="ARBA00023034"/>
    </source>
</evidence>
<evidence type="ECO:0000313" key="15">
    <source>
        <dbReference type="EMBL" id="CAD6264391.1"/>
    </source>
</evidence>
<feature type="compositionally biased region" description="Low complexity" evidence="14">
    <location>
        <begin position="24"/>
        <end position="40"/>
    </location>
</feature>
<comment type="similarity">
    <text evidence="2 13">Belongs to the glycosyltransferase 43 family.</text>
</comment>
<dbReference type="GO" id="GO:0009834">
    <property type="term" value="P:plant-type secondary cell wall biogenesis"/>
    <property type="evidence" value="ECO:0007669"/>
    <property type="project" value="TreeGrafter"/>
</dbReference>
<keyword evidence="8 13" id="KW-0333">Golgi apparatus</keyword>
<evidence type="ECO:0000256" key="9">
    <source>
        <dbReference type="ARBA" id="ARBA00023136"/>
    </source>
</evidence>
<evidence type="ECO:0000256" key="13">
    <source>
        <dbReference type="RuleBase" id="RU363127"/>
    </source>
</evidence>
<feature type="region of interest" description="Disordered" evidence="14">
    <location>
        <begin position="86"/>
        <end position="112"/>
    </location>
</feature>
<dbReference type="EMBL" id="CAJGYO010000012">
    <property type="protein sequence ID" value="CAD6264391.1"/>
    <property type="molecule type" value="Genomic_DNA"/>
</dbReference>
<evidence type="ECO:0000256" key="10">
    <source>
        <dbReference type="ARBA" id="ARBA00023180"/>
    </source>
</evidence>
<evidence type="ECO:0000256" key="3">
    <source>
        <dbReference type="ARBA" id="ARBA00022676"/>
    </source>
</evidence>
<protein>
    <recommendedName>
        <fullName evidence="13">Glycosyltransferases</fullName>
        <ecNumber evidence="13">2.4.-.-</ecNumber>
    </recommendedName>
</protein>
<feature type="compositionally biased region" description="Basic residues" evidence="14">
    <location>
        <begin position="1"/>
        <end position="21"/>
    </location>
</feature>
<dbReference type="GO" id="GO:0010417">
    <property type="term" value="P:glucuronoxylan biosynthetic process"/>
    <property type="evidence" value="ECO:0007669"/>
    <property type="project" value="TreeGrafter"/>
</dbReference>
<feature type="compositionally biased region" description="Low complexity" evidence="14">
    <location>
        <begin position="102"/>
        <end position="112"/>
    </location>
</feature>
<dbReference type="EC" id="2.4.-.-" evidence="13"/>
<dbReference type="PANTHER" id="PTHR10896:SF33">
    <property type="entry name" value="GLUCURONOSYLTRANSFERASE OS04G0103100-RELATED"/>
    <property type="match status" value="1"/>
</dbReference>
<evidence type="ECO:0000256" key="4">
    <source>
        <dbReference type="ARBA" id="ARBA00022679"/>
    </source>
</evidence>
<keyword evidence="7" id="KW-1133">Transmembrane helix</keyword>
<dbReference type="CDD" id="cd00218">
    <property type="entry name" value="GlcAT-I"/>
    <property type="match status" value="1"/>
</dbReference>
<dbReference type="GO" id="GO:0000139">
    <property type="term" value="C:Golgi membrane"/>
    <property type="evidence" value="ECO:0007669"/>
    <property type="project" value="UniProtKB-SubCell"/>
</dbReference>
<keyword evidence="3" id="KW-0328">Glycosyltransferase</keyword>
<organism evidence="15 16">
    <name type="scientific">Miscanthus lutarioriparius</name>
    <dbReference type="NCBI Taxonomy" id="422564"/>
    <lineage>
        <taxon>Eukaryota</taxon>
        <taxon>Viridiplantae</taxon>
        <taxon>Streptophyta</taxon>
        <taxon>Embryophyta</taxon>
        <taxon>Tracheophyta</taxon>
        <taxon>Spermatophyta</taxon>
        <taxon>Magnoliopsida</taxon>
        <taxon>Liliopsida</taxon>
        <taxon>Poales</taxon>
        <taxon>Poaceae</taxon>
        <taxon>PACMAD clade</taxon>
        <taxon>Panicoideae</taxon>
        <taxon>Andropogonodae</taxon>
        <taxon>Andropogoneae</taxon>
        <taxon>Saccharinae</taxon>
        <taxon>Miscanthus</taxon>
    </lineage>
</organism>
<keyword evidence="6 13" id="KW-0735">Signal-anchor</keyword>
<evidence type="ECO:0000256" key="2">
    <source>
        <dbReference type="ARBA" id="ARBA00007706"/>
    </source>
</evidence>